<evidence type="ECO:0000313" key="1">
    <source>
        <dbReference type="EMBL" id="AFM02679.1"/>
    </source>
</evidence>
<reference evidence="2" key="1">
    <citation type="submission" date="2012-06" db="EMBL/GenBank/DDBJ databases">
        <title>The complete genome of Flexibacter litoralis DSM 6794.</title>
        <authorList>
            <person name="Lucas S."/>
            <person name="Copeland A."/>
            <person name="Lapidus A."/>
            <person name="Glavina del Rio T."/>
            <person name="Dalin E."/>
            <person name="Tice H."/>
            <person name="Bruce D."/>
            <person name="Goodwin L."/>
            <person name="Pitluck S."/>
            <person name="Peters L."/>
            <person name="Ovchinnikova G."/>
            <person name="Lu M."/>
            <person name="Kyrpides N."/>
            <person name="Mavromatis K."/>
            <person name="Ivanova N."/>
            <person name="Brettin T."/>
            <person name="Detter J.C."/>
            <person name="Han C."/>
            <person name="Larimer F."/>
            <person name="Land M."/>
            <person name="Hauser L."/>
            <person name="Markowitz V."/>
            <person name="Cheng J.-F."/>
            <person name="Hugenholtz P."/>
            <person name="Woyke T."/>
            <person name="Wu D."/>
            <person name="Spring S."/>
            <person name="Lang E."/>
            <person name="Kopitz M."/>
            <person name="Brambilla E."/>
            <person name="Klenk H.-P."/>
            <person name="Eisen J.A."/>
        </authorList>
    </citation>
    <scope>NUCLEOTIDE SEQUENCE [LARGE SCALE GENOMIC DNA]</scope>
    <source>
        <strain evidence="2">ATCC 23117 / DSM 6794 / NBRC 15988 / NCIMB 1366 / Sio-4</strain>
    </source>
</reference>
<dbReference type="Proteomes" id="UP000006054">
    <property type="component" value="Chromosome"/>
</dbReference>
<dbReference type="STRING" id="880071.Fleli_0181"/>
<name>I4AFE4_BERLS</name>
<dbReference type="RefSeq" id="WP_014796144.1">
    <property type="nucleotide sequence ID" value="NC_018018.1"/>
</dbReference>
<proteinExistence type="predicted"/>
<dbReference type="KEGG" id="fli:Fleli_0181"/>
<gene>
    <name evidence="1" type="ordered locus">Fleli_0181</name>
</gene>
<accession>I4AFE4</accession>
<protein>
    <submittedName>
        <fullName evidence="1">Uncharacterized protein</fullName>
    </submittedName>
</protein>
<evidence type="ECO:0000313" key="2">
    <source>
        <dbReference type="Proteomes" id="UP000006054"/>
    </source>
</evidence>
<dbReference type="AlphaFoldDB" id="I4AFE4"/>
<keyword evidence="2" id="KW-1185">Reference proteome</keyword>
<dbReference type="HOGENOM" id="CLU_2553282_0_0_10"/>
<organism evidence="1 2">
    <name type="scientific">Bernardetia litoralis (strain ATCC 23117 / DSM 6794 / NBRC 15988 / NCIMB 1366 / Fx l1 / Sio-4)</name>
    <name type="common">Flexibacter litoralis</name>
    <dbReference type="NCBI Taxonomy" id="880071"/>
    <lineage>
        <taxon>Bacteria</taxon>
        <taxon>Pseudomonadati</taxon>
        <taxon>Bacteroidota</taxon>
        <taxon>Cytophagia</taxon>
        <taxon>Cytophagales</taxon>
        <taxon>Bernardetiaceae</taxon>
        <taxon>Bernardetia</taxon>
    </lineage>
</organism>
<dbReference type="EMBL" id="CP003345">
    <property type="protein sequence ID" value="AFM02679.1"/>
    <property type="molecule type" value="Genomic_DNA"/>
</dbReference>
<sequence length="82" mass="9193">MSSISTEQLFANTIASNASIQAHLEIILKNQAEILSKMTGEEEQVLLSAFQFDVNNRTKQIKSEMLAKLADKKSNEFIYGKD</sequence>